<evidence type="ECO:0000256" key="1">
    <source>
        <dbReference type="SAM" id="SignalP"/>
    </source>
</evidence>
<dbReference type="Pfam" id="PF05494">
    <property type="entry name" value="MlaC"/>
    <property type="match status" value="1"/>
</dbReference>
<protein>
    <submittedName>
        <fullName evidence="2">Hopanoid biosynthesis protein HpnM</fullName>
    </submittedName>
</protein>
<dbReference type="EMBL" id="PGFZ01000015">
    <property type="protein sequence ID" value="POZ50077.1"/>
    <property type="molecule type" value="Genomic_DNA"/>
</dbReference>
<dbReference type="PANTHER" id="PTHR36573">
    <property type="entry name" value="INTERMEMBRANE PHOSPHOLIPID TRANSPORT SYSTEM BINDING PROTEIN MLAC"/>
    <property type="match status" value="1"/>
</dbReference>
<dbReference type="InterPro" id="IPR008869">
    <property type="entry name" value="MlaC/ttg2D"/>
</dbReference>
<dbReference type="InterPro" id="IPR017842">
    <property type="entry name" value="Hopanoid_biosyn-assoc_HpnM"/>
</dbReference>
<feature type="signal peptide" evidence="1">
    <location>
        <begin position="1"/>
        <end position="27"/>
    </location>
</feature>
<sequence>MIVFKDVLKKITGAVVLSALLLGSAVAEEVATARQIVDNFQAQLVAVMKEGKQLGYAGRYAKLFDAVANSHDLTKIARIVVGKEWEKLSEAQQQQLIDVFSKLSVASYAHNFKEFSGETFVFDSEEETTRGGVVIHAHLTIPDDKDVKFDYMLKEKGSSWRIINIIANGVSDLALKRSEYTSILQRDGFDALIAKINEKIDNYSKL</sequence>
<dbReference type="NCBIfam" id="TIGR03481">
    <property type="entry name" value="HpnM"/>
    <property type="match status" value="1"/>
</dbReference>
<feature type="chain" id="PRO_5015565308" evidence="1">
    <location>
        <begin position="28"/>
        <end position="206"/>
    </location>
</feature>
<accession>A0A2S5CH39</accession>
<reference evidence="2 3" key="1">
    <citation type="submission" date="2017-11" db="EMBL/GenBank/DDBJ databases">
        <title>Draft Genome Sequence of Methylobacter psychrotolerans Sph1T, an Obligate Methanotroph from Low-Temperature Environments.</title>
        <authorList>
            <person name="Oshkin I.Y."/>
            <person name="Miroshnikov K."/>
            <person name="Belova S.E."/>
            <person name="Korzhenkov A."/>
            <person name="Toshchakov S.V."/>
            <person name="Dedysh S.N."/>
        </authorList>
    </citation>
    <scope>NUCLEOTIDE SEQUENCE [LARGE SCALE GENOMIC DNA]</scope>
    <source>
        <strain evidence="2 3">Sph1</strain>
    </source>
</reference>
<dbReference type="InterPro" id="IPR042245">
    <property type="entry name" value="Tgt2/MlaC_sf"/>
</dbReference>
<comment type="caution">
    <text evidence="2">The sequence shown here is derived from an EMBL/GenBank/DDBJ whole genome shotgun (WGS) entry which is preliminary data.</text>
</comment>
<evidence type="ECO:0000313" key="3">
    <source>
        <dbReference type="Proteomes" id="UP000237423"/>
    </source>
</evidence>
<dbReference type="PANTHER" id="PTHR36573:SF1">
    <property type="entry name" value="INTERMEMBRANE PHOSPHOLIPID TRANSPORT SYSTEM BINDING PROTEIN MLAC"/>
    <property type="match status" value="1"/>
</dbReference>
<organism evidence="2 3">
    <name type="scientific">Methylovulum psychrotolerans</name>
    <dbReference type="NCBI Taxonomy" id="1704499"/>
    <lineage>
        <taxon>Bacteria</taxon>
        <taxon>Pseudomonadati</taxon>
        <taxon>Pseudomonadota</taxon>
        <taxon>Gammaproteobacteria</taxon>
        <taxon>Methylococcales</taxon>
        <taxon>Methylococcaceae</taxon>
        <taxon>Methylovulum</taxon>
    </lineage>
</organism>
<name>A0A2S5CH39_9GAMM</name>
<keyword evidence="1" id="KW-0732">Signal</keyword>
<dbReference type="Gene3D" id="3.10.450.710">
    <property type="entry name" value="Tgt2/MlaC"/>
    <property type="match status" value="1"/>
</dbReference>
<evidence type="ECO:0000313" key="2">
    <source>
        <dbReference type="EMBL" id="POZ50077.1"/>
    </source>
</evidence>
<dbReference type="Proteomes" id="UP000237423">
    <property type="component" value="Unassembled WGS sequence"/>
</dbReference>
<dbReference type="AlphaFoldDB" id="A0A2S5CH39"/>
<proteinExistence type="predicted"/>
<dbReference type="RefSeq" id="WP_408630481.1">
    <property type="nucleotide sequence ID" value="NZ_CP022129.1"/>
</dbReference>
<gene>
    <name evidence="2" type="ORF">AADEFJLK_04096</name>
</gene>